<comment type="caution">
    <text evidence="2">The sequence shown here is derived from an EMBL/GenBank/DDBJ whole genome shotgun (WGS) entry which is preliminary data.</text>
</comment>
<reference evidence="2 3" key="1">
    <citation type="submission" date="2021-02" db="EMBL/GenBank/DDBJ databases">
        <title>Actinophytocola xerophila sp. nov., isolated from soil of cotton cropping field.</title>
        <authorList>
            <person name="Huang R."/>
            <person name="Chen X."/>
            <person name="Ge X."/>
            <person name="Liu W."/>
        </authorList>
    </citation>
    <scope>NUCLEOTIDE SEQUENCE [LARGE SCALE GENOMIC DNA]</scope>
    <source>
        <strain evidence="2 3">S1-96</strain>
    </source>
</reference>
<name>A0ABT2JJW9_9PSEU</name>
<evidence type="ECO:0000256" key="1">
    <source>
        <dbReference type="SAM" id="MobiDB-lite"/>
    </source>
</evidence>
<gene>
    <name evidence="2" type="ORF">JT362_33630</name>
</gene>
<organism evidence="2 3">
    <name type="scientific">Actinophytocola gossypii</name>
    <dbReference type="NCBI Taxonomy" id="2812003"/>
    <lineage>
        <taxon>Bacteria</taxon>
        <taxon>Bacillati</taxon>
        <taxon>Actinomycetota</taxon>
        <taxon>Actinomycetes</taxon>
        <taxon>Pseudonocardiales</taxon>
        <taxon>Pseudonocardiaceae</taxon>
    </lineage>
</organism>
<dbReference type="EMBL" id="JAFFZE010000032">
    <property type="protein sequence ID" value="MCT2588061.1"/>
    <property type="molecule type" value="Genomic_DNA"/>
</dbReference>
<protein>
    <submittedName>
        <fullName evidence="2">Uncharacterized protein</fullName>
    </submittedName>
</protein>
<keyword evidence="3" id="KW-1185">Reference proteome</keyword>
<sequence>MRNWLTRRHGFNADGRTLGLGLAAAMEKQREQATREVEDYLRDNTSEDRRVTPTSA</sequence>
<dbReference type="RefSeq" id="WP_260195994.1">
    <property type="nucleotide sequence ID" value="NZ_JAFFZE010000032.1"/>
</dbReference>
<accession>A0ABT2JJW9</accession>
<dbReference type="Proteomes" id="UP001156441">
    <property type="component" value="Unassembled WGS sequence"/>
</dbReference>
<evidence type="ECO:0000313" key="3">
    <source>
        <dbReference type="Proteomes" id="UP001156441"/>
    </source>
</evidence>
<proteinExistence type="predicted"/>
<evidence type="ECO:0000313" key="2">
    <source>
        <dbReference type="EMBL" id="MCT2588061.1"/>
    </source>
</evidence>
<feature type="region of interest" description="Disordered" evidence="1">
    <location>
        <begin position="29"/>
        <end position="56"/>
    </location>
</feature>